<accession>A0ABR1NN12</accession>
<organism evidence="1 2">
    <name type="scientific">Diaporthe eres</name>
    <name type="common">Phomopsis oblonga</name>
    <dbReference type="NCBI Taxonomy" id="83184"/>
    <lineage>
        <taxon>Eukaryota</taxon>
        <taxon>Fungi</taxon>
        <taxon>Dikarya</taxon>
        <taxon>Ascomycota</taxon>
        <taxon>Pezizomycotina</taxon>
        <taxon>Sordariomycetes</taxon>
        <taxon>Sordariomycetidae</taxon>
        <taxon>Diaporthales</taxon>
        <taxon>Diaporthaceae</taxon>
        <taxon>Diaporthe</taxon>
        <taxon>Diaporthe eres species complex</taxon>
    </lineage>
</organism>
<dbReference type="InterPro" id="IPR032710">
    <property type="entry name" value="NTF2-like_dom_sf"/>
</dbReference>
<evidence type="ECO:0000313" key="2">
    <source>
        <dbReference type="Proteomes" id="UP001430848"/>
    </source>
</evidence>
<evidence type="ECO:0008006" key="3">
    <source>
        <dbReference type="Google" id="ProtNLM"/>
    </source>
</evidence>
<gene>
    <name evidence="1" type="ORF">SLS63_013575</name>
</gene>
<keyword evidence="2" id="KW-1185">Reference proteome</keyword>
<dbReference type="EMBL" id="JAKNSF020000191">
    <property type="protein sequence ID" value="KAK7708161.1"/>
    <property type="molecule type" value="Genomic_DNA"/>
</dbReference>
<evidence type="ECO:0000313" key="1">
    <source>
        <dbReference type="EMBL" id="KAK7708161.1"/>
    </source>
</evidence>
<protein>
    <recommendedName>
        <fullName evidence="3">SnoaL-like domain-containing protein</fullName>
    </recommendedName>
</protein>
<dbReference type="Gene3D" id="3.10.450.50">
    <property type="match status" value="2"/>
</dbReference>
<comment type="caution">
    <text evidence="1">The sequence shown here is derived from an EMBL/GenBank/DDBJ whole genome shotgun (WGS) entry which is preliminary data.</text>
</comment>
<proteinExistence type="predicted"/>
<reference evidence="1 2" key="1">
    <citation type="submission" date="2024-02" db="EMBL/GenBank/DDBJ databases">
        <title>De novo assembly and annotation of 12 fungi associated with fruit tree decline syndrome in Ontario, Canada.</title>
        <authorList>
            <person name="Sulman M."/>
            <person name="Ellouze W."/>
            <person name="Ilyukhin E."/>
        </authorList>
    </citation>
    <scope>NUCLEOTIDE SEQUENCE [LARGE SCALE GENOMIC DNA]</scope>
    <source>
        <strain evidence="1 2">M169</strain>
    </source>
</reference>
<dbReference type="Proteomes" id="UP001430848">
    <property type="component" value="Unassembled WGS sequence"/>
</dbReference>
<dbReference type="SUPFAM" id="SSF54427">
    <property type="entry name" value="NTF2-like"/>
    <property type="match status" value="1"/>
</dbReference>
<name>A0ABR1NN12_DIAER</name>
<sequence>MSHQTATATLQAFLAAANERKWDEIHGFVQPYVIYNGQRETRDRFTCRIAEKTEGGDIKLRMDGLTTDPAARSVAGRLVATAQDADGTTFEVWDAILLSVEDGKISRFHQIESEISRQLRASTLSAFTPKPSKNPLSATELKHAYTRYIHDINARCIHTNVAEHFTEETVMGGLLLDHEQMSTFFVNVIQPATAGLNYVVEEMVVDAEKQQVAAKLSIHGVPENERVRENFESGEVKLPEIAMYGFTDGKISIFGGAAPSGLLPMPPAM</sequence>